<feature type="transmembrane region" description="Helical" evidence="1">
    <location>
        <begin position="21"/>
        <end position="39"/>
    </location>
</feature>
<keyword evidence="1" id="KW-1133">Transmembrane helix</keyword>
<keyword evidence="1" id="KW-0812">Transmembrane</keyword>
<reference evidence="2 3" key="1">
    <citation type="submission" date="2024-03" db="EMBL/GenBank/DDBJ databases">
        <title>Two novel species of the genus Flavobacterium exhibiting potentially degradation of complex polysaccharides.</title>
        <authorList>
            <person name="Lian X."/>
        </authorList>
    </citation>
    <scope>NUCLEOTIDE SEQUENCE [LARGE SCALE GENOMIC DNA]</scope>
    <source>
        <strain evidence="3">j3</strain>
    </source>
</reference>
<keyword evidence="1" id="KW-0472">Membrane</keyword>
<evidence type="ECO:0000313" key="2">
    <source>
        <dbReference type="EMBL" id="MEM0543670.1"/>
    </source>
</evidence>
<comment type="caution">
    <text evidence="2">The sequence shown here is derived from an EMBL/GenBank/DDBJ whole genome shotgun (WGS) entry which is preliminary data.</text>
</comment>
<dbReference type="RefSeq" id="WP_342696848.1">
    <property type="nucleotide sequence ID" value="NZ_JBCGDO010000022.1"/>
</dbReference>
<keyword evidence="3" id="KW-1185">Reference proteome</keyword>
<dbReference type="EMBL" id="JBCGDO010000022">
    <property type="protein sequence ID" value="MEM0543670.1"/>
    <property type="molecule type" value="Genomic_DNA"/>
</dbReference>
<dbReference type="Proteomes" id="UP001460072">
    <property type="component" value="Unassembled WGS sequence"/>
</dbReference>
<evidence type="ECO:0000256" key="1">
    <source>
        <dbReference type="SAM" id="Phobius"/>
    </source>
</evidence>
<gene>
    <name evidence="2" type="ORF">WFZ85_13690</name>
</gene>
<organism evidence="2 3">
    <name type="scientific">Flavobacterium aureirubrum</name>
    <dbReference type="NCBI Taxonomy" id="3133147"/>
    <lineage>
        <taxon>Bacteria</taxon>
        <taxon>Pseudomonadati</taxon>
        <taxon>Bacteroidota</taxon>
        <taxon>Flavobacteriia</taxon>
        <taxon>Flavobacteriales</taxon>
        <taxon>Flavobacteriaceae</taxon>
        <taxon>Flavobacterium</taxon>
    </lineage>
</organism>
<protein>
    <recommendedName>
        <fullName evidence="4">Ig-like domain-containing protein</fullName>
    </recommendedName>
</protein>
<name>A0ABU9N7T1_9FLAO</name>
<sequence length="543" mass="55415">MKKYYDTQDTRKNSLQNPSQYFLILMMVLMFFSGIFNTSSQIIQRGVATTATSTTTNVTINKPTGLTEGDIMLANIVQSDNDNAVLNNATLTGWTLVAGEEFGNIGNDSWWGTILYKVATVTDVAAVNFTFVGDADADDIEGGIIAFSGVAVTGGVAGGPFDVLPGTINNINTDDFSATAITTVTDNAAVIMFGMIGDNRSISNWTTTSPGALTELFDFPFDAAADMGVGAAWGIKTNAGSTGTGLGELSGNENDPNGAILIALRPCTATPTITTTGIAASVCFSTSAQTTTLPYTATTNSPTSYSINWDSTANAAGLADQTTTSQTFASGVGSMSNIAIPTSLSIGTYNGTLTIITSGGCRNTQAISLTINPNVGIPTAITIAAGTEPTCQLTNGTTTTTYATTATNNTGLNWSLSNPAAGSITSSGVMTWSSGFSGTVNIQVTANGCNGPSIQIVRTVNVLPNSTVGTASSTPTLCINTALPVAITHTTTGATGIGTPTNLPAGVTATWASDTIVINGTPTTSGTFSYSIPLTAVTVAQPQ</sequence>
<evidence type="ECO:0008006" key="4">
    <source>
        <dbReference type="Google" id="ProtNLM"/>
    </source>
</evidence>
<proteinExistence type="predicted"/>
<accession>A0ABU9N7T1</accession>
<evidence type="ECO:0000313" key="3">
    <source>
        <dbReference type="Proteomes" id="UP001460072"/>
    </source>
</evidence>